<organism evidence="7 8">
    <name type="scientific">Cytospora mali</name>
    <name type="common">Apple Valsa canker fungus</name>
    <name type="synonym">Valsa mali</name>
    <dbReference type="NCBI Taxonomy" id="578113"/>
    <lineage>
        <taxon>Eukaryota</taxon>
        <taxon>Fungi</taxon>
        <taxon>Dikarya</taxon>
        <taxon>Ascomycota</taxon>
        <taxon>Pezizomycotina</taxon>
        <taxon>Sordariomycetes</taxon>
        <taxon>Sordariomycetidae</taxon>
        <taxon>Diaporthales</taxon>
        <taxon>Cytosporaceae</taxon>
        <taxon>Cytospora</taxon>
    </lineage>
</organism>
<accession>A0A194W867</accession>
<dbReference type="AlphaFoldDB" id="A0A194W867"/>
<dbReference type="PANTHER" id="PTHR43098:SF2">
    <property type="entry name" value="FAD-BINDING MONOOXYGENASE AUSB-RELATED"/>
    <property type="match status" value="1"/>
</dbReference>
<evidence type="ECO:0000313" key="8">
    <source>
        <dbReference type="Proteomes" id="UP000078559"/>
    </source>
</evidence>
<evidence type="ECO:0000256" key="5">
    <source>
        <dbReference type="ARBA" id="ARBA00022857"/>
    </source>
</evidence>
<comment type="cofactor">
    <cofactor evidence="1">
        <name>FAD</name>
        <dbReference type="ChEBI" id="CHEBI:57692"/>
    </cofactor>
</comment>
<keyword evidence="5" id="KW-0521">NADP</keyword>
<proteinExistence type="inferred from homology"/>
<gene>
    <name evidence="7" type="ORF">VM1G_08528</name>
</gene>
<dbReference type="InterPro" id="IPR050775">
    <property type="entry name" value="FAD-binding_Monooxygenases"/>
</dbReference>
<dbReference type="Gene3D" id="3.50.50.60">
    <property type="entry name" value="FAD/NAD(P)-binding domain"/>
    <property type="match status" value="2"/>
</dbReference>
<dbReference type="OrthoDB" id="66881at2759"/>
<dbReference type="PANTHER" id="PTHR43098">
    <property type="entry name" value="L-ORNITHINE N(5)-MONOOXYGENASE-RELATED"/>
    <property type="match status" value="1"/>
</dbReference>
<keyword evidence="3" id="KW-0285">Flavoprotein</keyword>
<evidence type="ECO:0000256" key="6">
    <source>
        <dbReference type="ARBA" id="ARBA00023002"/>
    </source>
</evidence>
<dbReference type="SUPFAM" id="SSF51905">
    <property type="entry name" value="FAD/NAD(P)-binding domain"/>
    <property type="match status" value="1"/>
</dbReference>
<dbReference type="InterPro" id="IPR036188">
    <property type="entry name" value="FAD/NAD-bd_sf"/>
</dbReference>
<protein>
    <submittedName>
        <fullName evidence="7">Neopentalenolactone D synthase</fullName>
    </submittedName>
</protein>
<sequence>MVANSDQPVADSPLHPGLINVDALTKKYAEERQRRQRSDGLAQNVELEETGKLASLAEDPFVDHDALNAEPSALEDGQEVQVIVLGAGFGGLLFAARLVEAGIAAEGIRIVDFAGGFGGTWYWNRYPGVMCDTEACVYCPLLEETSYMPKNKYAYGEEIRGHTERIARHYGLADKAVFRTKVISAEWNDETRRWVVKMEQSRGPGHKAVNMTAYAQFFCLCNGVLNHPKAPKVPGLENFGGQMFHASRWNYAITGGSPADQTLSKLQGKRVGILGTGPTSIQAIPKLAEFSKEVYVFQRTPSSIGYRGQRATDPVEWKTKVATKPGWQLERMNNFDLLAQGEPADDPYFTDGWTKLKAFSAFTGRSDAPVMTKDDEQKHIDHYLALDAPSQEAIRQRVDQVVHDRRTADALKPWYPTWCKRPGFHDEYLETFNLPNVHLVDIADTKGITGASTKGLIGGGQEVELDVLILSTGFRPLIDIHNPDPGSKSNTVIIGRDSVKMADKWAIRGAATLHGCMTSSFPNLFLSGTAQTSGGPNYTSLVDTLSRQVAYIATESLRRAEDPSRVAVEPSVEAEEAWVAEVLKYDRFSSPITVCTPGYFNSEGEGLRTVPEEEELKRRRNSSYMKGVPMFRKVLDDWRIDGRMDGIVFR</sequence>
<dbReference type="GO" id="GO:0016491">
    <property type="term" value="F:oxidoreductase activity"/>
    <property type="evidence" value="ECO:0007669"/>
    <property type="project" value="UniProtKB-KW"/>
</dbReference>
<dbReference type="Pfam" id="PF13450">
    <property type="entry name" value="NAD_binding_8"/>
    <property type="match status" value="1"/>
</dbReference>
<dbReference type="SMR" id="A0A194W867"/>
<reference evidence="7" key="1">
    <citation type="submission" date="2014-12" db="EMBL/GenBank/DDBJ databases">
        <title>Genome Sequence of Valsa Canker Pathogens Uncovers a Specific Adaption of Colonization on Woody Bark.</title>
        <authorList>
            <person name="Yin Z."/>
            <person name="Liu H."/>
            <person name="Gao X."/>
            <person name="Li Z."/>
            <person name="Song N."/>
            <person name="Ke X."/>
            <person name="Dai Q."/>
            <person name="Wu Y."/>
            <person name="Sun Y."/>
            <person name="Xu J.-R."/>
            <person name="Kang Z.K."/>
            <person name="Wang L."/>
            <person name="Huang L."/>
        </authorList>
    </citation>
    <scope>NUCLEOTIDE SEQUENCE [LARGE SCALE GENOMIC DNA]</scope>
    <source>
        <strain evidence="7">03-8</strain>
    </source>
</reference>
<keyword evidence="8" id="KW-1185">Reference proteome</keyword>
<dbReference type="Proteomes" id="UP000078559">
    <property type="component" value="Chromosome 9"/>
</dbReference>
<evidence type="ECO:0000256" key="2">
    <source>
        <dbReference type="ARBA" id="ARBA00010139"/>
    </source>
</evidence>
<name>A0A194W867_CYTMA</name>
<dbReference type="EMBL" id="CM003106">
    <property type="protein sequence ID" value="KUI72666.1"/>
    <property type="molecule type" value="Genomic_DNA"/>
</dbReference>
<evidence type="ECO:0000256" key="1">
    <source>
        <dbReference type="ARBA" id="ARBA00001974"/>
    </source>
</evidence>
<comment type="similarity">
    <text evidence="2">Belongs to the FAD-binding monooxygenase family.</text>
</comment>
<evidence type="ECO:0000313" key="7">
    <source>
        <dbReference type="EMBL" id="KUI72666.1"/>
    </source>
</evidence>
<evidence type="ECO:0000256" key="3">
    <source>
        <dbReference type="ARBA" id="ARBA00022630"/>
    </source>
</evidence>
<keyword evidence="4" id="KW-0274">FAD</keyword>
<keyword evidence="6" id="KW-0560">Oxidoreductase</keyword>
<evidence type="ECO:0000256" key="4">
    <source>
        <dbReference type="ARBA" id="ARBA00022827"/>
    </source>
</evidence>